<dbReference type="PANTHER" id="PTHR43133">
    <property type="entry name" value="RNA POLYMERASE ECF-TYPE SIGMA FACTO"/>
    <property type="match status" value="1"/>
</dbReference>
<organism evidence="8 9">
    <name type="scientific">Pseudooceanicola atlanticus</name>
    <dbReference type="NCBI Taxonomy" id="1461694"/>
    <lineage>
        <taxon>Bacteria</taxon>
        <taxon>Pseudomonadati</taxon>
        <taxon>Pseudomonadota</taxon>
        <taxon>Alphaproteobacteria</taxon>
        <taxon>Rhodobacterales</taxon>
        <taxon>Paracoccaceae</taxon>
        <taxon>Pseudooceanicola</taxon>
    </lineage>
</organism>
<dbReference type="Gene3D" id="1.10.10.10">
    <property type="entry name" value="Winged helix-like DNA-binding domain superfamily/Winged helix DNA-binding domain"/>
    <property type="match status" value="1"/>
</dbReference>
<dbReference type="eggNOG" id="COG1595">
    <property type="taxonomic scope" value="Bacteria"/>
</dbReference>
<feature type="domain" description="RNA polymerase sigma-70 region 2" evidence="6">
    <location>
        <begin position="36"/>
        <end position="97"/>
    </location>
</feature>
<dbReference type="InterPro" id="IPR007630">
    <property type="entry name" value="RNA_pol_sigma70_r4"/>
</dbReference>
<dbReference type="Pfam" id="PF04545">
    <property type="entry name" value="Sigma70_r4"/>
    <property type="match status" value="1"/>
</dbReference>
<dbReference type="Proteomes" id="UP000030004">
    <property type="component" value="Unassembled WGS sequence"/>
</dbReference>
<dbReference type="InterPro" id="IPR036388">
    <property type="entry name" value="WH-like_DNA-bd_sf"/>
</dbReference>
<evidence type="ECO:0000256" key="5">
    <source>
        <dbReference type="ARBA" id="ARBA00023163"/>
    </source>
</evidence>
<dbReference type="InterPro" id="IPR013324">
    <property type="entry name" value="RNA_pol_sigma_r3/r4-like"/>
</dbReference>
<reference evidence="8 9" key="1">
    <citation type="journal article" date="2015" name="Antonie Van Leeuwenhoek">
        <title>Pseudooceanicola atlanticus gen. nov. sp. nov., isolated from surface seawater of the Atlantic Ocean and reclassification of Oceanicola batsensis, Oceanicola marinus, Oceanicola nitratireducens, Oceanicola nanhaiensis, Oceanicola antarcticus and Oceanicola flagellatus, as Pseudooceanicola batsensis comb. nov., Pseudooceanicola marinus comb. nov., Pseudooceanicola nitratireducens comb. nov., Pseudooceanicola nanhaiensis comb. nov., Pseudooceanicola antarcticus comb. nov., and Pseudooceanicola flagellatus comb. nov.</title>
        <authorList>
            <person name="Lai Q."/>
            <person name="Li G."/>
            <person name="Liu X."/>
            <person name="Du Y."/>
            <person name="Sun F."/>
            <person name="Shao Z."/>
        </authorList>
    </citation>
    <scope>NUCLEOTIDE SEQUENCE [LARGE SCALE GENOMIC DNA]</scope>
    <source>
        <strain evidence="8 9">22II-s11g</strain>
    </source>
</reference>
<name>A0A0A0EK23_9RHOB</name>
<sequence length="184" mass="20034">MERGMSDRNERWGDLLRRGLGGDATAYAAFLTGITPVLRNIVRARTGGAEDVEDILQEVLLAVHAKRHTWRVSDPVTPWLYAIARYKAADAGRRRGKVGTEVDIDDLADILPDEGGETTAARDLAALLDRIDDRSARIVRGVGIEGLSAQEVGTGLGMSEGAVRVAYHRAMVRLKDLAEAEIED</sequence>
<gene>
    <name evidence="8" type="ORF">ATO9_05700</name>
</gene>
<keyword evidence="2" id="KW-0805">Transcription regulation</keyword>
<evidence type="ECO:0000313" key="9">
    <source>
        <dbReference type="Proteomes" id="UP000030004"/>
    </source>
</evidence>
<dbReference type="InterPro" id="IPR007627">
    <property type="entry name" value="RNA_pol_sigma70_r2"/>
</dbReference>
<accession>A0A0A0EK23</accession>
<dbReference type="Gene3D" id="1.10.1740.10">
    <property type="match status" value="1"/>
</dbReference>
<comment type="similarity">
    <text evidence="1">Belongs to the sigma-70 factor family. ECF subfamily.</text>
</comment>
<dbReference type="SUPFAM" id="SSF88946">
    <property type="entry name" value="Sigma2 domain of RNA polymerase sigma factors"/>
    <property type="match status" value="1"/>
</dbReference>
<evidence type="ECO:0000259" key="6">
    <source>
        <dbReference type="Pfam" id="PF04542"/>
    </source>
</evidence>
<dbReference type="InterPro" id="IPR039425">
    <property type="entry name" value="RNA_pol_sigma-70-like"/>
</dbReference>
<proteinExistence type="inferred from homology"/>
<evidence type="ECO:0000256" key="2">
    <source>
        <dbReference type="ARBA" id="ARBA00023015"/>
    </source>
</evidence>
<dbReference type="NCBIfam" id="TIGR02937">
    <property type="entry name" value="sigma70-ECF"/>
    <property type="match status" value="1"/>
</dbReference>
<dbReference type="PANTHER" id="PTHR43133:SF58">
    <property type="entry name" value="ECF RNA POLYMERASE SIGMA FACTOR SIGD"/>
    <property type="match status" value="1"/>
</dbReference>
<dbReference type="GO" id="GO:0006352">
    <property type="term" value="P:DNA-templated transcription initiation"/>
    <property type="evidence" value="ECO:0007669"/>
    <property type="project" value="InterPro"/>
</dbReference>
<evidence type="ECO:0000313" key="8">
    <source>
        <dbReference type="EMBL" id="KGM49517.1"/>
    </source>
</evidence>
<comment type="caution">
    <text evidence="8">The sequence shown here is derived from an EMBL/GenBank/DDBJ whole genome shotgun (WGS) entry which is preliminary data.</text>
</comment>
<evidence type="ECO:0000256" key="1">
    <source>
        <dbReference type="ARBA" id="ARBA00010641"/>
    </source>
</evidence>
<dbReference type="InterPro" id="IPR013325">
    <property type="entry name" value="RNA_pol_sigma_r2"/>
</dbReference>
<dbReference type="STRING" id="1461694.ATO9_05700"/>
<dbReference type="InterPro" id="IPR014284">
    <property type="entry name" value="RNA_pol_sigma-70_dom"/>
</dbReference>
<evidence type="ECO:0000256" key="3">
    <source>
        <dbReference type="ARBA" id="ARBA00023082"/>
    </source>
</evidence>
<protein>
    <submittedName>
        <fullName evidence="8">RNA polymerase sigma-70 factor</fullName>
    </submittedName>
</protein>
<keyword evidence="4" id="KW-0238">DNA-binding</keyword>
<dbReference type="EMBL" id="AQQX01000002">
    <property type="protein sequence ID" value="KGM49517.1"/>
    <property type="molecule type" value="Genomic_DNA"/>
</dbReference>
<dbReference type="AlphaFoldDB" id="A0A0A0EK23"/>
<keyword evidence="9" id="KW-1185">Reference proteome</keyword>
<keyword evidence="3" id="KW-0731">Sigma factor</keyword>
<dbReference type="GO" id="GO:0003677">
    <property type="term" value="F:DNA binding"/>
    <property type="evidence" value="ECO:0007669"/>
    <property type="project" value="UniProtKB-KW"/>
</dbReference>
<dbReference type="SUPFAM" id="SSF88659">
    <property type="entry name" value="Sigma3 and sigma4 domains of RNA polymerase sigma factors"/>
    <property type="match status" value="1"/>
</dbReference>
<evidence type="ECO:0000259" key="7">
    <source>
        <dbReference type="Pfam" id="PF04545"/>
    </source>
</evidence>
<dbReference type="GO" id="GO:0016987">
    <property type="term" value="F:sigma factor activity"/>
    <property type="evidence" value="ECO:0007669"/>
    <property type="project" value="UniProtKB-KW"/>
</dbReference>
<evidence type="ECO:0000256" key="4">
    <source>
        <dbReference type="ARBA" id="ARBA00023125"/>
    </source>
</evidence>
<keyword evidence="5" id="KW-0804">Transcription</keyword>
<feature type="domain" description="RNA polymerase sigma-70 region 4" evidence="7">
    <location>
        <begin position="127"/>
        <end position="175"/>
    </location>
</feature>
<dbReference type="Pfam" id="PF04542">
    <property type="entry name" value="Sigma70_r2"/>
    <property type="match status" value="1"/>
</dbReference>